<dbReference type="InterPro" id="IPR011047">
    <property type="entry name" value="Quinoprotein_ADH-like_sf"/>
</dbReference>
<reference evidence="1" key="1">
    <citation type="submission" date="2023-02" db="EMBL/GenBank/DDBJ databases">
        <title>Genome of Flavobacteriaceae gen. nov. sp. strain F89.</title>
        <authorList>
            <person name="Wang Y."/>
        </authorList>
    </citation>
    <scope>NUCLEOTIDE SEQUENCE</scope>
    <source>
        <strain evidence="1">F89</strain>
    </source>
</reference>
<evidence type="ECO:0000313" key="2">
    <source>
        <dbReference type="Proteomes" id="UP001200642"/>
    </source>
</evidence>
<proteinExistence type="predicted"/>
<dbReference type="Proteomes" id="UP001200642">
    <property type="component" value="Unassembled WGS sequence"/>
</dbReference>
<comment type="caution">
    <text evidence="1">The sequence shown here is derived from an EMBL/GenBank/DDBJ whole genome shotgun (WGS) entry which is preliminary data.</text>
</comment>
<sequence>MKHRILFLLLLVVGCHEQQTSATSLLYYIPKNTSLLISINDNAVFDSGLVNNDFIKSLRKNGIYEAVFNKLKDLDYVNPKSKSILAFAELGKGKFEFIYVTNNSPDLFQTDEVKNKVVETLIYENFKIYKYVLDGSTFFSLVVDDRVVVSSSQILLENLIRSKGERIIDPTLEKLYRIANSDKPATIFINVKDANGLIHSVAKEGSTIDLSHFSDWISLDIDMGQDHIDLNGVSMANDSVKQYINLFENTTPLENITPKFAPANADAIASYTFGEYSRFSKNQQFYLDKSVVVDTLFQTVEEIGVVYLNSKKIVLLNTFGSERILQFLDKVKKSRSEYQGTEIVQLNTDDFLNLYFNPLIKGFQANYYTLLDNAFIFSPDQESLQTIIGNYKNGTTFNTTSLYTSAKGDLADESTILFISNTDGIPQLLHDGFTDQFYDLFQSSEKSPNTFAAQWVTDDHFYHTNVVIRKMEKATQRNTVSPLFTVQLDSDLATDPQFVTNHRTKKREIVVQDKDNNLYLISTDGKVLWKKKLEGRIQGKIEQVDLYNNGRLQLAFTTDNQFLILDRNGDEVKPFTFTYQGGNLNPLAVFDYDHNKKYRFLVTQGEKIFMYNNQGEIVKGFKYTKTVSPVLGAPEHFRLKGKDYLVFKLANGELKILNRVGKTRVKVGAKISFSDNEVYLYDDTFTTTDEKGILFQIDTKGKLKTANLSLNKDHGIIATGRTLVVMNDNILNIRGKKVSLELGVYTKPKLFFVNDKIYVSVTDIQNQKIYLFDSNAEPIPNFPVYGTSPIDLSDMDNDKKPELVSKETDNSLMVQKIN</sequence>
<evidence type="ECO:0000313" key="1">
    <source>
        <dbReference type="EMBL" id="MCG2459818.1"/>
    </source>
</evidence>
<dbReference type="AlphaFoldDB" id="A0AAE3ERX5"/>
<dbReference type="EMBL" id="JAIRBC010000004">
    <property type="protein sequence ID" value="MCG2459818.1"/>
    <property type="molecule type" value="Genomic_DNA"/>
</dbReference>
<keyword evidence="2" id="KW-1185">Reference proteome</keyword>
<dbReference type="Gene3D" id="2.130.10.10">
    <property type="entry name" value="YVTN repeat-like/Quinoprotein amine dehydrogenase"/>
    <property type="match status" value="1"/>
</dbReference>
<dbReference type="PROSITE" id="PS51257">
    <property type="entry name" value="PROKAR_LIPOPROTEIN"/>
    <property type="match status" value="1"/>
</dbReference>
<dbReference type="RefSeq" id="WP_317900964.1">
    <property type="nucleotide sequence ID" value="NZ_JAIRBC010000004.1"/>
</dbReference>
<name>A0AAE3ERX5_9FLAO</name>
<organism evidence="1 2">
    <name type="scientific">Cerina litoralis</name>
    <dbReference type="NCBI Taxonomy" id="2874477"/>
    <lineage>
        <taxon>Bacteria</taxon>
        <taxon>Pseudomonadati</taxon>
        <taxon>Bacteroidota</taxon>
        <taxon>Flavobacteriia</taxon>
        <taxon>Flavobacteriales</taxon>
        <taxon>Flavobacteriaceae</taxon>
        <taxon>Cerina</taxon>
    </lineage>
</organism>
<dbReference type="InterPro" id="IPR015943">
    <property type="entry name" value="WD40/YVTN_repeat-like_dom_sf"/>
</dbReference>
<protein>
    <submittedName>
        <fullName evidence="1">Ribonuclease HII</fullName>
    </submittedName>
</protein>
<dbReference type="SUPFAM" id="SSF50998">
    <property type="entry name" value="Quinoprotein alcohol dehydrogenase-like"/>
    <property type="match status" value="1"/>
</dbReference>
<accession>A0AAE3ERX5</accession>
<gene>
    <name evidence="1" type="ORF">K8352_03585</name>
</gene>